<dbReference type="InterPro" id="IPR003018">
    <property type="entry name" value="GAF"/>
</dbReference>
<dbReference type="PROSITE" id="PS00676">
    <property type="entry name" value="SIGMA54_INTERACT_2"/>
    <property type="match status" value="1"/>
</dbReference>
<evidence type="ECO:0000259" key="6">
    <source>
        <dbReference type="PROSITE" id="PS50045"/>
    </source>
</evidence>
<keyword evidence="1" id="KW-0547">Nucleotide-binding</keyword>
<dbReference type="InterPro" id="IPR009057">
    <property type="entry name" value="Homeodomain-like_sf"/>
</dbReference>
<organism evidence="7 8">
    <name type="scientific">Vagococcus silagei</name>
    <dbReference type="NCBI Taxonomy" id="2508885"/>
    <lineage>
        <taxon>Bacteria</taxon>
        <taxon>Bacillati</taxon>
        <taxon>Bacillota</taxon>
        <taxon>Bacilli</taxon>
        <taxon>Lactobacillales</taxon>
        <taxon>Enterococcaceae</taxon>
        <taxon>Vagococcus</taxon>
    </lineage>
</organism>
<dbReference type="SUPFAM" id="SSF52540">
    <property type="entry name" value="P-loop containing nucleoside triphosphate hydrolases"/>
    <property type="match status" value="1"/>
</dbReference>
<accession>A0A4S3B715</accession>
<proteinExistence type="predicted"/>
<dbReference type="GO" id="GO:0005524">
    <property type="term" value="F:ATP binding"/>
    <property type="evidence" value="ECO:0007669"/>
    <property type="project" value="UniProtKB-KW"/>
</dbReference>
<name>A0A4S3B715_9ENTE</name>
<dbReference type="InterPro" id="IPR003593">
    <property type="entry name" value="AAA+_ATPase"/>
</dbReference>
<evidence type="ECO:0000256" key="1">
    <source>
        <dbReference type="ARBA" id="ARBA00022741"/>
    </source>
</evidence>
<dbReference type="Gene3D" id="3.30.450.40">
    <property type="match status" value="1"/>
</dbReference>
<dbReference type="SMART" id="SM00382">
    <property type="entry name" value="AAA"/>
    <property type="match status" value="1"/>
</dbReference>
<dbReference type="AlphaFoldDB" id="A0A4S3B715"/>
<dbReference type="PANTHER" id="PTHR32071:SF101">
    <property type="entry name" value="ACETOIN DEHYDROGENASE OPERON TRANSCRIPTIONAL ACTIVATOR ACOR"/>
    <property type="match status" value="1"/>
</dbReference>
<evidence type="ECO:0000256" key="4">
    <source>
        <dbReference type="ARBA" id="ARBA00023125"/>
    </source>
</evidence>
<dbReference type="PRINTS" id="PR01590">
    <property type="entry name" value="HTHFIS"/>
</dbReference>
<dbReference type="InterPro" id="IPR002078">
    <property type="entry name" value="Sigma_54_int"/>
</dbReference>
<evidence type="ECO:0000256" key="5">
    <source>
        <dbReference type="ARBA" id="ARBA00023163"/>
    </source>
</evidence>
<dbReference type="Pfam" id="PF00158">
    <property type="entry name" value="Sigma54_activat"/>
    <property type="match status" value="1"/>
</dbReference>
<dbReference type="GO" id="GO:0006355">
    <property type="term" value="P:regulation of DNA-templated transcription"/>
    <property type="evidence" value="ECO:0007669"/>
    <property type="project" value="InterPro"/>
</dbReference>
<dbReference type="EMBL" id="SDGV01000023">
    <property type="protein sequence ID" value="THB60465.1"/>
    <property type="molecule type" value="Genomic_DNA"/>
</dbReference>
<comment type="caution">
    <text evidence="7">The sequence shown here is derived from an EMBL/GenBank/DDBJ whole genome shotgun (WGS) entry which is preliminary data.</text>
</comment>
<dbReference type="CDD" id="cd00009">
    <property type="entry name" value="AAA"/>
    <property type="match status" value="1"/>
</dbReference>
<keyword evidence="4" id="KW-0238">DNA-binding</keyword>
<dbReference type="Gene3D" id="1.10.8.60">
    <property type="match status" value="1"/>
</dbReference>
<dbReference type="Proteomes" id="UP000310506">
    <property type="component" value="Unassembled WGS sequence"/>
</dbReference>
<evidence type="ECO:0000256" key="2">
    <source>
        <dbReference type="ARBA" id="ARBA00022840"/>
    </source>
</evidence>
<evidence type="ECO:0000313" key="8">
    <source>
        <dbReference type="Proteomes" id="UP000310506"/>
    </source>
</evidence>
<dbReference type="SUPFAM" id="SSF46689">
    <property type="entry name" value="Homeodomain-like"/>
    <property type="match status" value="1"/>
</dbReference>
<dbReference type="Gene3D" id="1.10.10.60">
    <property type="entry name" value="Homeodomain-like"/>
    <property type="match status" value="1"/>
</dbReference>
<feature type="domain" description="Sigma-54 factor interaction" evidence="6">
    <location>
        <begin position="296"/>
        <end position="521"/>
    </location>
</feature>
<gene>
    <name evidence="7" type="ORF">ESZ54_10320</name>
</gene>
<dbReference type="Pfam" id="PF25601">
    <property type="entry name" value="AAA_lid_14"/>
    <property type="match status" value="1"/>
</dbReference>
<dbReference type="InterPro" id="IPR029016">
    <property type="entry name" value="GAF-like_dom_sf"/>
</dbReference>
<evidence type="ECO:0000256" key="3">
    <source>
        <dbReference type="ARBA" id="ARBA00023015"/>
    </source>
</evidence>
<keyword evidence="8" id="KW-1185">Reference proteome</keyword>
<dbReference type="PROSITE" id="PS50045">
    <property type="entry name" value="SIGMA54_INTERACT_4"/>
    <property type="match status" value="1"/>
</dbReference>
<dbReference type="Gene3D" id="3.40.50.300">
    <property type="entry name" value="P-loop containing nucleotide triphosphate hydrolases"/>
    <property type="match status" value="1"/>
</dbReference>
<dbReference type="InterPro" id="IPR025943">
    <property type="entry name" value="Sigma_54_int_dom_ATP-bd_2"/>
</dbReference>
<keyword evidence="2" id="KW-0067">ATP-binding</keyword>
<keyword evidence="3" id="KW-0805">Transcription regulation</keyword>
<dbReference type="RefSeq" id="WP_136137580.1">
    <property type="nucleotide sequence ID" value="NZ_SDGV01000023.1"/>
</dbReference>
<dbReference type="OrthoDB" id="9771372at2"/>
<evidence type="ECO:0000313" key="7">
    <source>
        <dbReference type="EMBL" id="THB60465.1"/>
    </source>
</evidence>
<sequence>MTTKDVWYNFVQSHDTQSVRVPHHILDSWQYCSKLEVNPYSDRGIERISVYLLQEQRTKLARLIRMVQDEIQKYSEFFYMKRPLFILTDENGAIIWRDGHRQTKELANDILFSEGSVWTEKAVGTNAIGITLRTKQTNTVKKYEHYAKASHPFICSSAPVLDAENQLIACLNVSTTEEDFETNYTQIALQMITKSIHIKLLEESYHEQAAQMKTVLKQPFHACILCNEAGKIMAISNDFEEQEKDWLGRIAEEFIAQKGLNYTVKQLFNRTEKIGLAYLFEIPELVQSTGFTSFGVPSRNAHYRRFLAQLLKSANSDLPIHICGETGSGKEISAKTIHYNSPRNQGPLISVNCGALSENLLESELFGYASGAFTGANQSGYQGKIRQADKGTLFLDEVDSMSPRMQVSLLRVLEEKKVVPLGGESAIDVDFRIVTASNKDLRKLVLAGEFRADLFYRLFVLPLRLPPLREREEDFDLFIDSFCEKNSWYPEWICDVKRKVPHYKWPGNIREFYNFVERLHLFYHDHAPTSDEIDELINQGSVKPNEAYVKQQAGELSERDQILLVLQETNNHLSQTAEKLGIARSTLYRKLDKYQITIEK</sequence>
<dbReference type="FunFam" id="3.40.50.300:FF:000006">
    <property type="entry name" value="DNA-binding transcriptional regulator NtrC"/>
    <property type="match status" value="1"/>
</dbReference>
<protein>
    <submittedName>
        <fullName evidence="7">Sigma-54-dependent Fis family transcriptional regulator</fullName>
    </submittedName>
</protein>
<dbReference type="PANTHER" id="PTHR32071">
    <property type="entry name" value="TRANSCRIPTIONAL REGULATORY PROTEIN"/>
    <property type="match status" value="1"/>
</dbReference>
<dbReference type="GO" id="GO:0043565">
    <property type="term" value="F:sequence-specific DNA binding"/>
    <property type="evidence" value="ECO:0007669"/>
    <property type="project" value="InterPro"/>
</dbReference>
<dbReference type="InterPro" id="IPR058031">
    <property type="entry name" value="AAA_lid_NorR"/>
</dbReference>
<dbReference type="Pfam" id="PF02954">
    <property type="entry name" value="HTH_8"/>
    <property type="match status" value="1"/>
</dbReference>
<reference evidence="7 8" key="1">
    <citation type="submission" date="2019-01" db="EMBL/GenBank/DDBJ databases">
        <title>Vagococcus silagei sp. nov. isolated from brewer's grain.</title>
        <authorList>
            <person name="Guu J.-R."/>
        </authorList>
    </citation>
    <scope>NUCLEOTIDE SEQUENCE [LARGE SCALE GENOMIC DNA]</scope>
    <source>
        <strain evidence="7 8">2B-2</strain>
    </source>
</reference>
<dbReference type="InterPro" id="IPR002197">
    <property type="entry name" value="HTH_Fis"/>
</dbReference>
<dbReference type="InterPro" id="IPR027417">
    <property type="entry name" value="P-loop_NTPase"/>
</dbReference>
<keyword evidence="5" id="KW-0804">Transcription</keyword>
<dbReference type="Pfam" id="PF01590">
    <property type="entry name" value="GAF"/>
    <property type="match status" value="1"/>
</dbReference>